<comment type="similarity">
    <text evidence="2">Belongs to the universal ribosomal protein uL29 family.</text>
</comment>
<dbReference type="GO" id="GO:0032543">
    <property type="term" value="P:mitochondrial translation"/>
    <property type="evidence" value="ECO:0007669"/>
    <property type="project" value="TreeGrafter"/>
</dbReference>
<evidence type="ECO:0000256" key="3">
    <source>
        <dbReference type="ARBA" id="ARBA00022980"/>
    </source>
</evidence>
<gene>
    <name evidence="9" type="ORF">M501DRAFT_1020019</name>
</gene>
<proteinExistence type="inferred from homology"/>
<dbReference type="Gene3D" id="6.10.330.20">
    <property type="match status" value="1"/>
</dbReference>
<evidence type="ECO:0000256" key="5">
    <source>
        <dbReference type="ARBA" id="ARBA00023274"/>
    </source>
</evidence>
<dbReference type="InterPro" id="IPR038340">
    <property type="entry name" value="MRP-L47_sf"/>
</dbReference>
<dbReference type="GO" id="GO:0005762">
    <property type="term" value="C:mitochondrial large ribosomal subunit"/>
    <property type="evidence" value="ECO:0007669"/>
    <property type="project" value="TreeGrafter"/>
</dbReference>
<comment type="caution">
    <text evidence="9">The sequence shown here is derived from an EMBL/GenBank/DDBJ whole genome shotgun (WGS) entry which is preliminary data.</text>
</comment>
<sequence length="242" mass="28265">MNTLPIRRRPHINCASNVSDIIPTFLAPSLQKTNYQTKSCASHFSTSPRQYYPRDQNRNRGVSVIRRTGPRNRQTLSVRDDPLPTPVKRKTNIEVDANHGLWQFFNKERRVMATPEEDAAHGRAWSVEELRHKSWEDLHRLWWVCVKERNRLATEAFERNRVEAGYGEYENEQRNITVRITQKAIKHALTERWYAWEDARKLARNDEEIDLFATEGNAYNPKVMEDGVEVTESERPVGPLGP</sequence>
<dbReference type="AlphaFoldDB" id="A0A9P4VJI1"/>
<evidence type="ECO:0000256" key="4">
    <source>
        <dbReference type="ARBA" id="ARBA00023128"/>
    </source>
</evidence>
<feature type="region of interest" description="Disordered" evidence="8">
    <location>
        <begin position="68"/>
        <end position="88"/>
    </location>
</feature>
<accession>A0A9P4VJI1</accession>
<keyword evidence="3" id="KW-0689">Ribosomal protein</keyword>
<evidence type="ECO:0000313" key="9">
    <source>
        <dbReference type="EMBL" id="KAF2835241.1"/>
    </source>
</evidence>
<protein>
    <recommendedName>
        <fullName evidence="6">Large ribosomal subunit protein uL29m</fullName>
    </recommendedName>
    <alternativeName>
        <fullName evidence="7">54S ribosomal protein L4, mitochondrial</fullName>
    </alternativeName>
</protein>
<keyword evidence="10" id="KW-1185">Reference proteome</keyword>
<dbReference type="Proteomes" id="UP000799429">
    <property type="component" value="Unassembled WGS sequence"/>
</dbReference>
<dbReference type="PANTHER" id="PTHR21183">
    <property type="entry name" value="RIBOSOMAL PROTEIN L47, MITOCHONDRIAL-RELATED"/>
    <property type="match status" value="1"/>
</dbReference>
<dbReference type="EMBL" id="MU006110">
    <property type="protein sequence ID" value="KAF2835241.1"/>
    <property type="molecule type" value="Genomic_DNA"/>
</dbReference>
<evidence type="ECO:0000256" key="2">
    <source>
        <dbReference type="ARBA" id="ARBA00009254"/>
    </source>
</evidence>
<organism evidence="9 10">
    <name type="scientific">Patellaria atrata CBS 101060</name>
    <dbReference type="NCBI Taxonomy" id="1346257"/>
    <lineage>
        <taxon>Eukaryota</taxon>
        <taxon>Fungi</taxon>
        <taxon>Dikarya</taxon>
        <taxon>Ascomycota</taxon>
        <taxon>Pezizomycotina</taxon>
        <taxon>Dothideomycetes</taxon>
        <taxon>Dothideomycetes incertae sedis</taxon>
        <taxon>Patellariales</taxon>
        <taxon>Patellariaceae</taxon>
        <taxon>Patellaria</taxon>
    </lineage>
</organism>
<evidence type="ECO:0000313" key="10">
    <source>
        <dbReference type="Proteomes" id="UP000799429"/>
    </source>
</evidence>
<keyword evidence="4" id="KW-0496">Mitochondrion</keyword>
<evidence type="ECO:0000256" key="8">
    <source>
        <dbReference type="SAM" id="MobiDB-lite"/>
    </source>
</evidence>
<name>A0A9P4VJI1_9PEZI</name>
<evidence type="ECO:0000256" key="7">
    <source>
        <dbReference type="ARBA" id="ARBA00035399"/>
    </source>
</evidence>
<evidence type="ECO:0000256" key="1">
    <source>
        <dbReference type="ARBA" id="ARBA00004173"/>
    </source>
</evidence>
<dbReference type="GO" id="GO:0003735">
    <property type="term" value="F:structural constituent of ribosome"/>
    <property type="evidence" value="ECO:0007669"/>
    <property type="project" value="InterPro"/>
</dbReference>
<comment type="subcellular location">
    <subcellularLocation>
        <location evidence="1">Mitochondrion</location>
    </subcellularLocation>
</comment>
<reference evidence="9" key="1">
    <citation type="journal article" date="2020" name="Stud. Mycol.">
        <title>101 Dothideomycetes genomes: a test case for predicting lifestyles and emergence of pathogens.</title>
        <authorList>
            <person name="Haridas S."/>
            <person name="Albert R."/>
            <person name="Binder M."/>
            <person name="Bloem J."/>
            <person name="Labutti K."/>
            <person name="Salamov A."/>
            <person name="Andreopoulos B."/>
            <person name="Baker S."/>
            <person name="Barry K."/>
            <person name="Bills G."/>
            <person name="Bluhm B."/>
            <person name="Cannon C."/>
            <person name="Castanera R."/>
            <person name="Culley D."/>
            <person name="Daum C."/>
            <person name="Ezra D."/>
            <person name="Gonzalez J."/>
            <person name="Henrissat B."/>
            <person name="Kuo A."/>
            <person name="Liang C."/>
            <person name="Lipzen A."/>
            <person name="Lutzoni F."/>
            <person name="Magnuson J."/>
            <person name="Mondo S."/>
            <person name="Nolan M."/>
            <person name="Ohm R."/>
            <person name="Pangilinan J."/>
            <person name="Park H.-J."/>
            <person name="Ramirez L."/>
            <person name="Alfaro M."/>
            <person name="Sun H."/>
            <person name="Tritt A."/>
            <person name="Yoshinaga Y."/>
            <person name="Zwiers L.-H."/>
            <person name="Turgeon B."/>
            <person name="Goodwin S."/>
            <person name="Spatafora J."/>
            <person name="Crous P."/>
            <person name="Grigoriev I."/>
        </authorList>
    </citation>
    <scope>NUCLEOTIDE SEQUENCE</scope>
    <source>
        <strain evidence="9">CBS 101060</strain>
    </source>
</reference>
<dbReference type="PANTHER" id="PTHR21183:SF18">
    <property type="entry name" value="LARGE RIBOSOMAL SUBUNIT PROTEIN UL29M"/>
    <property type="match status" value="1"/>
</dbReference>
<dbReference type="InterPro" id="IPR010729">
    <property type="entry name" value="Ribosomal_uL29_mit"/>
</dbReference>
<evidence type="ECO:0000256" key="6">
    <source>
        <dbReference type="ARBA" id="ARBA00035289"/>
    </source>
</evidence>
<dbReference type="Pfam" id="PF06984">
    <property type="entry name" value="MRP-L47"/>
    <property type="match status" value="1"/>
</dbReference>
<dbReference type="OrthoDB" id="270763at2759"/>
<keyword evidence="5" id="KW-0687">Ribonucleoprotein</keyword>